<dbReference type="Pfam" id="PF01035">
    <property type="entry name" value="DNA_binding_1"/>
    <property type="match status" value="1"/>
</dbReference>
<dbReference type="InterPro" id="IPR003140">
    <property type="entry name" value="PLipase/COase/thioEstase"/>
</dbReference>
<dbReference type="GO" id="GO:0005737">
    <property type="term" value="C:cytoplasm"/>
    <property type="evidence" value="ECO:0007669"/>
    <property type="project" value="TreeGrafter"/>
</dbReference>
<reference evidence="6" key="1">
    <citation type="submission" date="2021-01" db="EMBL/GenBank/DDBJ databases">
        <authorList>
            <person name="Corre E."/>
            <person name="Pelletier E."/>
            <person name="Niang G."/>
            <person name="Scheremetjew M."/>
            <person name="Finn R."/>
            <person name="Kale V."/>
            <person name="Holt S."/>
            <person name="Cochrane G."/>
            <person name="Meng A."/>
            <person name="Brown T."/>
            <person name="Cohen L."/>
        </authorList>
    </citation>
    <scope>NUCLEOTIDE SEQUENCE</scope>
    <source>
        <strain evidence="6">Pbaha01</strain>
    </source>
</reference>
<keyword evidence="2" id="KW-0227">DNA damage</keyword>
<dbReference type="Gene3D" id="1.10.10.10">
    <property type="entry name" value="Winged helix-like DNA-binding domain superfamily/Winged helix DNA-binding domain"/>
    <property type="match status" value="1"/>
</dbReference>
<protein>
    <recommendedName>
        <fullName evidence="7">Phospholipase/carboxylesterase/thioesterase domain-containing protein</fullName>
    </recommendedName>
</protein>
<dbReference type="AlphaFoldDB" id="A0A7S0FC90"/>
<comment type="similarity">
    <text evidence="1">Belongs to the AB hydrolase superfamily. AB hydrolase 2 family.</text>
</comment>
<evidence type="ECO:0000256" key="1">
    <source>
        <dbReference type="ARBA" id="ARBA00006499"/>
    </source>
</evidence>
<dbReference type="InterPro" id="IPR029058">
    <property type="entry name" value="AB_hydrolase_fold"/>
</dbReference>
<feature type="domain" description="Phospholipase/carboxylesterase/thioesterase" evidence="5">
    <location>
        <begin position="165"/>
        <end position="315"/>
    </location>
</feature>
<dbReference type="SUPFAM" id="SSF46767">
    <property type="entry name" value="Methylated DNA-protein cysteine methyltransferase, C-terminal domain"/>
    <property type="match status" value="1"/>
</dbReference>
<evidence type="ECO:0000256" key="2">
    <source>
        <dbReference type="ARBA" id="ARBA00022763"/>
    </source>
</evidence>
<dbReference type="Gene3D" id="3.40.50.1820">
    <property type="entry name" value="alpha/beta hydrolase"/>
    <property type="match status" value="1"/>
</dbReference>
<evidence type="ECO:0000313" key="6">
    <source>
        <dbReference type="EMBL" id="CAD8351785.1"/>
    </source>
</evidence>
<accession>A0A7S0FC90</accession>
<dbReference type="PANTHER" id="PTHR10655:SF63">
    <property type="entry name" value="PHOSPHOLIPASE_CARBOXYLESTERASE_THIOESTERASE DOMAIN-CONTAINING PROTEIN"/>
    <property type="match status" value="1"/>
</dbReference>
<organism evidence="6">
    <name type="scientific">Pyrodinium bahamense</name>
    <dbReference type="NCBI Taxonomy" id="73915"/>
    <lineage>
        <taxon>Eukaryota</taxon>
        <taxon>Sar</taxon>
        <taxon>Alveolata</taxon>
        <taxon>Dinophyceae</taxon>
        <taxon>Gonyaulacales</taxon>
        <taxon>Pyrocystaceae</taxon>
        <taxon>Pyrodinium</taxon>
    </lineage>
</organism>
<evidence type="ECO:0000259" key="4">
    <source>
        <dbReference type="Pfam" id="PF01035"/>
    </source>
</evidence>
<name>A0A7S0FC90_9DINO</name>
<evidence type="ECO:0008006" key="7">
    <source>
        <dbReference type="Google" id="ProtNLM"/>
    </source>
</evidence>
<dbReference type="EMBL" id="HBEG01011910">
    <property type="protein sequence ID" value="CAD8351785.1"/>
    <property type="molecule type" value="Transcribed_RNA"/>
</dbReference>
<feature type="domain" description="Methylated-DNA-[protein]-cysteine S-methyltransferase DNA binding" evidence="4">
    <location>
        <begin position="34"/>
        <end position="132"/>
    </location>
</feature>
<dbReference type="GO" id="GO:0008474">
    <property type="term" value="F:palmitoyl-(protein) hydrolase activity"/>
    <property type="evidence" value="ECO:0007669"/>
    <property type="project" value="TreeGrafter"/>
</dbReference>
<sequence length="403" mass="43385">MAPRSQRCGRQLRTMRRKQPTRSSFVGELPSPTESRVLEALRSVPRGEVVTFVELAELAGFGSGRGPGLAGRVVRTVAAAALAGRAAFVGVGARPLPWWRVVRSTRDGVPLVSSLLGPSSRAEEQSRRLRAELGERRLRAPLGRGELLPPFLAAHNADVELPPASGSPHTHTLIYLHGFGGRGSRYRREGQGLPWIEGRGARSPPALRHVSSGLRVVLPTAPRMRQPWGETKNSWYLYADKRENRVGAAETLQDTRERLAQHIRAEVARLGGAANRVLVGGASQGCGVALDAYARESPELGLGGFVGVAGWLPSDADGFEGADRGAEGLVACEAQRTRPLWLLLPTDDGRCVPWALARGSLERVRGSVTGLVAREVSGRGHNVGDWEGKFLCEFLQALAVAEQ</sequence>
<dbReference type="InterPro" id="IPR050565">
    <property type="entry name" value="LYPA1-2/EST-like"/>
</dbReference>
<gene>
    <name evidence="6" type="ORF">PBAH0796_LOCUS7152</name>
</gene>
<proteinExistence type="inferred from homology"/>
<evidence type="ECO:0000259" key="5">
    <source>
        <dbReference type="Pfam" id="PF02230"/>
    </source>
</evidence>
<evidence type="ECO:0000256" key="3">
    <source>
        <dbReference type="SAM" id="MobiDB-lite"/>
    </source>
</evidence>
<dbReference type="InterPro" id="IPR036388">
    <property type="entry name" value="WH-like_DNA-bd_sf"/>
</dbReference>
<dbReference type="Pfam" id="PF02230">
    <property type="entry name" value="Abhydrolase_2"/>
    <property type="match status" value="1"/>
</dbReference>
<dbReference type="SUPFAM" id="SSF53474">
    <property type="entry name" value="alpha/beta-Hydrolases"/>
    <property type="match status" value="1"/>
</dbReference>
<dbReference type="InterPro" id="IPR036217">
    <property type="entry name" value="MethylDNA_cys_MeTrfase_DNAb"/>
</dbReference>
<dbReference type="InterPro" id="IPR014048">
    <property type="entry name" value="MethylDNA_cys_MeTrfase_DNA-bd"/>
</dbReference>
<dbReference type="PANTHER" id="PTHR10655">
    <property type="entry name" value="LYSOPHOSPHOLIPASE-RELATED"/>
    <property type="match status" value="1"/>
</dbReference>
<feature type="region of interest" description="Disordered" evidence="3">
    <location>
        <begin position="1"/>
        <end position="30"/>
    </location>
</feature>
<dbReference type="GO" id="GO:0006281">
    <property type="term" value="P:DNA repair"/>
    <property type="evidence" value="ECO:0007669"/>
    <property type="project" value="InterPro"/>
</dbReference>
<dbReference type="GO" id="GO:0052689">
    <property type="term" value="F:carboxylic ester hydrolase activity"/>
    <property type="evidence" value="ECO:0007669"/>
    <property type="project" value="TreeGrafter"/>
</dbReference>